<evidence type="ECO:0000313" key="1">
    <source>
        <dbReference type="EMBL" id="MFC7062470.1"/>
    </source>
</evidence>
<sequence length="183" mass="20356">MAVPQIQIQSTPAKIGLNINRGQQTIRQPKAEQSIQQPKADLSIEQRPGKLTIDQTKAWHNIDLKSASVRTGETAQVAEQKWMEGVARVASEGDELMKIEHGGNPIAMQAKRNAGFEFDIQPGGRPAYDLVDISFQPSGADISVQRNEPIINTTKRDPEISFQRGKVSTYIQQNPDLQIDWKV</sequence>
<name>A0ABW2EJL3_9BACI</name>
<dbReference type="Pfam" id="PF20074">
    <property type="entry name" value="DUF6470"/>
    <property type="match status" value="1"/>
</dbReference>
<dbReference type="Proteomes" id="UP001596410">
    <property type="component" value="Unassembled WGS sequence"/>
</dbReference>
<protein>
    <submittedName>
        <fullName evidence="1">DUF6470 family protein</fullName>
    </submittedName>
</protein>
<evidence type="ECO:0000313" key="2">
    <source>
        <dbReference type="Proteomes" id="UP001596410"/>
    </source>
</evidence>
<dbReference type="InterPro" id="IPR045527">
    <property type="entry name" value="DUF6470"/>
</dbReference>
<dbReference type="EMBL" id="JBHSZV010000027">
    <property type="protein sequence ID" value="MFC7062470.1"/>
    <property type="molecule type" value="Genomic_DNA"/>
</dbReference>
<gene>
    <name evidence="1" type="ORF">ACFQIC_11440</name>
</gene>
<organism evidence="1 2">
    <name type="scientific">Halobacillus seohaensis</name>
    <dbReference type="NCBI Taxonomy" id="447421"/>
    <lineage>
        <taxon>Bacteria</taxon>
        <taxon>Bacillati</taxon>
        <taxon>Bacillota</taxon>
        <taxon>Bacilli</taxon>
        <taxon>Bacillales</taxon>
        <taxon>Bacillaceae</taxon>
        <taxon>Halobacillus</taxon>
    </lineage>
</organism>
<dbReference type="RefSeq" id="WP_204709457.1">
    <property type="nucleotide sequence ID" value="NZ_JBHSZV010000027.1"/>
</dbReference>
<reference evidence="2" key="1">
    <citation type="journal article" date="2019" name="Int. J. Syst. Evol. Microbiol.">
        <title>The Global Catalogue of Microorganisms (GCM) 10K type strain sequencing project: providing services to taxonomists for standard genome sequencing and annotation.</title>
        <authorList>
            <consortium name="The Broad Institute Genomics Platform"/>
            <consortium name="The Broad Institute Genome Sequencing Center for Infectious Disease"/>
            <person name="Wu L."/>
            <person name="Ma J."/>
        </authorList>
    </citation>
    <scope>NUCLEOTIDE SEQUENCE [LARGE SCALE GENOMIC DNA]</scope>
    <source>
        <strain evidence="2">CGMCC 4.1621</strain>
    </source>
</reference>
<comment type="caution">
    <text evidence="1">The sequence shown here is derived from an EMBL/GenBank/DDBJ whole genome shotgun (WGS) entry which is preliminary data.</text>
</comment>
<proteinExistence type="predicted"/>
<accession>A0ABW2EJL3</accession>
<keyword evidence="2" id="KW-1185">Reference proteome</keyword>